<dbReference type="Gene3D" id="1.20.1250.20">
    <property type="entry name" value="MFS general substrate transporter like domains"/>
    <property type="match status" value="1"/>
</dbReference>
<protein>
    <submittedName>
        <fullName evidence="6">Uncharacterized protein</fullName>
    </submittedName>
</protein>
<evidence type="ECO:0000256" key="1">
    <source>
        <dbReference type="ARBA" id="ARBA00004141"/>
    </source>
</evidence>
<reference evidence="6 7" key="1">
    <citation type="journal article" date="2024" name="J Genomics">
        <title>Draft genome sequencing and assembly of Favolaschia claudopus CIRM-BRFM 2984 isolated from oak limbs.</title>
        <authorList>
            <person name="Navarro D."/>
            <person name="Drula E."/>
            <person name="Chaduli D."/>
            <person name="Cazenave R."/>
            <person name="Ahrendt S."/>
            <person name="Wang J."/>
            <person name="Lipzen A."/>
            <person name="Daum C."/>
            <person name="Barry K."/>
            <person name="Grigoriev I.V."/>
            <person name="Favel A."/>
            <person name="Rosso M.N."/>
            <person name="Martin F."/>
        </authorList>
    </citation>
    <scope>NUCLEOTIDE SEQUENCE [LARGE SCALE GENOMIC DNA]</scope>
    <source>
        <strain evidence="6 7">CIRM-BRFM 2984</strain>
    </source>
</reference>
<dbReference type="EMBL" id="JAWWNJ010000023">
    <property type="protein sequence ID" value="KAK7033166.1"/>
    <property type="molecule type" value="Genomic_DNA"/>
</dbReference>
<dbReference type="GO" id="GO:0022857">
    <property type="term" value="F:transmembrane transporter activity"/>
    <property type="evidence" value="ECO:0007669"/>
    <property type="project" value="InterPro"/>
</dbReference>
<dbReference type="PANTHER" id="PTHR23507">
    <property type="entry name" value="ZGC:174356"/>
    <property type="match status" value="1"/>
</dbReference>
<comment type="caution">
    <text evidence="6">The sequence shown here is derived from an EMBL/GenBank/DDBJ whole genome shotgun (WGS) entry which is preliminary data.</text>
</comment>
<feature type="transmembrane region" description="Helical" evidence="5">
    <location>
        <begin position="208"/>
        <end position="227"/>
    </location>
</feature>
<evidence type="ECO:0000256" key="2">
    <source>
        <dbReference type="ARBA" id="ARBA00022692"/>
    </source>
</evidence>
<dbReference type="Proteomes" id="UP001362999">
    <property type="component" value="Unassembled WGS sequence"/>
</dbReference>
<sequence>MNTVTGETSPLLSGTPTPTIYSNDSDSYYVSQDSRASFSWLLPVAVMASLSDALTTFSRQRFFRQYVCEEVGGMPTPPNSILLQSGGPNITGFSRIDCTGSPALSGIVSINVASMIVTCTLSALSTGWWSRLGDMHGRRYALMVSVLGSILLNTIFMFVASSSSVGGLAQPCIFIGLLFEGLLGGSATLNGAAHAYSADVSPAGSWSSMFSVLQGLFILCNVLGSWVGLGADFISPFLSFSLAAGLGCMNFAYVFFFLPESLPEDFSSARPAKPTLKDVRVSLYSTVTMFTQSHRLIFYGLALFLYSLTLRVESFELLVILRKDQPSPTPYSAGFFVTLSLLARMVTFFFLFPGLLYLLKRRSPLSLATSTKQYFTSVLRIDGHAARYSLLVDFLSQLVIIVLSTSPSATFFLLALLTPLTVGLKPALISLSAVASEARGDAAHRGALFGAISVVGMVGETLSYIMYVSAYNTFWRSSVKTGFLLTAALLLLVGVFLWPGRNRGESAERVVPRENAPERIRIVVSDENAHHNADLLDPSVFSPIYRRHREGVVTDSETGDAA</sequence>
<evidence type="ECO:0000313" key="6">
    <source>
        <dbReference type="EMBL" id="KAK7033166.1"/>
    </source>
</evidence>
<keyword evidence="4 5" id="KW-0472">Membrane</keyword>
<dbReference type="AlphaFoldDB" id="A0AAW0C605"/>
<feature type="transmembrane region" description="Helical" evidence="5">
    <location>
        <begin position="479"/>
        <end position="499"/>
    </location>
</feature>
<dbReference type="InterPro" id="IPR036259">
    <property type="entry name" value="MFS_trans_sf"/>
</dbReference>
<organism evidence="6 7">
    <name type="scientific">Favolaschia claudopus</name>
    <dbReference type="NCBI Taxonomy" id="2862362"/>
    <lineage>
        <taxon>Eukaryota</taxon>
        <taxon>Fungi</taxon>
        <taxon>Dikarya</taxon>
        <taxon>Basidiomycota</taxon>
        <taxon>Agaricomycotina</taxon>
        <taxon>Agaricomycetes</taxon>
        <taxon>Agaricomycetidae</taxon>
        <taxon>Agaricales</taxon>
        <taxon>Marasmiineae</taxon>
        <taxon>Mycenaceae</taxon>
        <taxon>Favolaschia</taxon>
    </lineage>
</organism>
<feature type="transmembrane region" description="Helical" evidence="5">
    <location>
        <begin position="411"/>
        <end position="435"/>
    </location>
</feature>
<feature type="transmembrane region" description="Helical" evidence="5">
    <location>
        <begin position="140"/>
        <end position="161"/>
    </location>
</feature>
<feature type="transmembrane region" description="Helical" evidence="5">
    <location>
        <begin position="173"/>
        <end position="196"/>
    </location>
</feature>
<proteinExistence type="predicted"/>
<dbReference type="PANTHER" id="PTHR23507:SF1">
    <property type="entry name" value="FI18259P1-RELATED"/>
    <property type="match status" value="1"/>
</dbReference>
<evidence type="ECO:0000313" key="7">
    <source>
        <dbReference type="Proteomes" id="UP001362999"/>
    </source>
</evidence>
<dbReference type="InterPro" id="IPR005828">
    <property type="entry name" value="MFS_sugar_transport-like"/>
</dbReference>
<feature type="transmembrane region" description="Helical" evidence="5">
    <location>
        <begin position="233"/>
        <end position="258"/>
    </location>
</feature>
<keyword evidence="7" id="KW-1185">Reference proteome</keyword>
<keyword evidence="2 5" id="KW-0812">Transmembrane</keyword>
<keyword evidence="3 5" id="KW-1133">Transmembrane helix</keyword>
<dbReference type="Pfam" id="PF00083">
    <property type="entry name" value="Sugar_tr"/>
    <property type="match status" value="1"/>
</dbReference>
<evidence type="ECO:0000256" key="5">
    <source>
        <dbReference type="SAM" id="Phobius"/>
    </source>
</evidence>
<accession>A0AAW0C605</accession>
<dbReference type="GO" id="GO:0016020">
    <property type="term" value="C:membrane"/>
    <property type="evidence" value="ECO:0007669"/>
    <property type="project" value="UniProtKB-SubCell"/>
</dbReference>
<name>A0AAW0C605_9AGAR</name>
<gene>
    <name evidence="6" type="ORF">R3P38DRAFT_2921131</name>
</gene>
<feature type="transmembrane region" description="Helical" evidence="5">
    <location>
        <begin position="333"/>
        <end position="359"/>
    </location>
</feature>
<feature type="transmembrane region" description="Helical" evidence="5">
    <location>
        <begin position="38"/>
        <end position="57"/>
    </location>
</feature>
<evidence type="ECO:0000256" key="3">
    <source>
        <dbReference type="ARBA" id="ARBA00022989"/>
    </source>
</evidence>
<evidence type="ECO:0000256" key="4">
    <source>
        <dbReference type="ARBA" id="ARBA00023136"/>
    </source>
</evidence>
<comment type="subcellular location">
    <subcellularLocation>
        <location evidence="1">Membrane</location>
        <topology evidence="1">Multi-pass membrane protein</topology>
    </subcellularLocation>
</comment>
<feature type="transmembrane region" description="Helical" evidence="5">
    <location>
        <begin position="447"/>
        <end position="467"/>
    </location>
</feature>
<dbReference type="SUPFAM" id="SSF103473">
    <property type="entry name" value="MFS general substrate transporter"/>
    <property type="match status" value="1"/>
</dbReference>
<feature type="transmembrane region" description="Helical" evidence="5">
    <location>
        <begin position="296"/>
        <end position="321"/>
    </location>
</feature>